<dbReference type="Proteomes" id="UP000887577">
    <property type="component" value="Unplaced"/>
</dbReference>
<sequence>MIQLIKKICFVLYFFFLYLIYKYYQDGILSSSEYNYWLQNFTKSSVIVNDKVRNQLGLKDLVIATFISRNHLAEGIKCCNSFQNHPQLKNTPFISYLAEDLSI</sequence>
<name>A0A914YUY1_9BILA</name>
<protein>
    <submittedName>
        <fullName evidence="2">Uncharacterized protein</fullName>
    </submittedName>
</protein>
<proteinExistence type="predicted"/>
<keyword evidence="1" id="KW-1185">Reference proteome</keyword>
<evidence type="ECO:0000313" key="2">
    <source>
        <dbReference type="WBParaSite" id="PSU_v2.g3476.t1"/>
    </source>
</evidence>
<dbReference type="AlphaFoldDB" id="A0A914YUY1"/>
<reference evidence="2" key="1">
    <citation type="submission" date="2022-11" db="UniProtKB">
        <authorList>
            <consortium name="WormBaseParasite"/>
        </authorList>
    </citation>
    <scope>IDENTIFICATION</scope>
</reference>
<accession>A0A914YUY1</accession>
<organism evidence="1 2">
    <name type="scientific">Panagrolaimus superbus</name>
    <dbReference type="NCBI Taxonomy" id="310955"/>
    <lineage>
        <taxon>Eukaryota</taxon>
        <taxon>Metazoa</taxon>
        <taxon>Ecdysozoa</taxon>
        <taxon>Nematoda</taxon>
        <taxon>Chromadorea</taxon>
        <taxon>Rhabditida</taxon>
        <taxon>Tylenchina</taxon>
        <taxon>Panagrolaimomorpha</taxon>
        <taxon>Panagrolaimoidea</taxon>
        <taxon>Panagrolaimidae</taxon>
        <taxon>Panagrolaimus</taxon>
    </lineage>
</organism>
<dbReference type="WBParaSite" id="PSU_v2.g3476.t1">
    <property type="protein sequence ID" value="PSU_v2.g3476.t1"/>
    <property type="gene ID" value="PSU_v2.g3476"/>
</dbReference>
<evidence type="ECO:0000313" key="1">
    <source>
        <dbReference type="Proteomes" id="UP000887577"/>
    </source>
</evidence>